<dbReference type="InterPro" id="IPR047951">
    <property type="entry name" value="Transpos_ISL3"/>
</dbReference>
<dbReference type="EMBL" id="AUZY01007010">
    <property type="protein sequence ID" value="EQD51931.1"/>
    <property type="molecule type" value="Genomic_DNA"/>
</dbReference>
<organism evidence="2">
    <name type="scientific">mine drainage metagenome</name>
    <dbReference type="NCBI Taxonomy" id="410659"/>
    <lineage>
        <taxon>unclassified sequences</taxon>
        <taxon>metagenomes</taxon>
        <taxon>ecological metagenomes</taxon>
    </lineage>
</organism>
<dbReference type="PANTHER" id="PTHR33498">
    <property type="entry name" value="TRANSPOSASE FOR INSERTION SEQUENCE ELEMENT IS1557"/>
    <property type="match status" value="1"/>
</dbReference>
<name>T0ZUI4_9ZZZZ</name>
<reference evidence="2" key="2">
    <citation type="journal article" date="2014" name="ISME J.">
        <title>Microbial stratification in low pH oxic and suboxic macroscopic growths along an acid mine drainage.</title>
        <authorList>
            <person name="Mendez-Garcia C."/>
            <person name="Mesa V."/>
            <person name="Sprenger R.R."/>
            <person name="Richter M."/>
            <person name="Diez M.S."/>
            <person name="Solano J."/>
            <person name="Bargiela R."/>
            <person name="Golyshina O.V."/>
            <person name="Manteca A."/>
            <person name="Ramos J.L."/>
            <person name="Gallego J.R."/>
            <person name="Llorente I."/>
            <person name="Martins Dos Santos V.A."/>
            <person name="Jensen O.N."/>
            <person name="Pelaez A.I."/>
            <person name="Sanchez J."/>
            <person name="Ferrer M."/>
        </authorList>
    </citation>
    <scope>NUCLEOTIDE SEQUENCE</scope>
</reference>
<accession>T0ZUI4</accession>
<proteinExistence type="predicted"/>
<dbReference type="PANTHER" id="PTHR33498:SF1">
    <property type="entry name" value="TRANSPOSASE FOR INSERTION SEQUENCE ELEMENT IS1557"/>
    <property type="match status" value="1"/>
</dbReference>
<evidence type="ECO:0000313" key="2">
    <source>
        <dbReference type="EMBL" id="EQD51931.1"/>
    </source>
</evidence>
<dbReference type="InterPro" id="IPR002560">
    <property type="entry name" value="Transposase_DDE"/>
</dbReference>
<feature type="domain" description="Transposase IS204/IS1001/IS1096/IS1165 DDE" evidence="1">
    <location>
        <begin position="17"/>
        <end position="217"/>
    </location>
</feature>
<evidence type="ECO:0000259" key="1">
    <source>
        <dbReference type="Pfam" id="PF01610"/>
    </source>
</evidence>
<gene>
    <name evidence="2" type="ORF">B1B_10799</name>
</gene>
<reference evidence="2" key="1">
    <citation type="submission" date="2013-08" db="EMBL/GenBank/DDBJ databases">
        <authorList>
            <person name="Mendez C."/>
            <person name="Richter M."/>
            <person name="Ferrer M."/>
            <person name="Sanchez J."/>
        </authorList>
    </citation>
    <scope>NUCLEOTIDE SEQUENCE</scope>
</reference>
<dbReference type="AlphaFoldDB" id="T0ZUI4"/>
<feature type="non-terminal residue" evidence="2">
    <location>
        <position position="218"/>
    </location>
</feature>
<comment type="caution">
    <text evidence="2">The sequence shown here is derived from an EMBL/GenBank/DDBJ whole genome shotgun (WGS) entry which is preliminary data.</text>
</comment>
<protein>
    <submittedName>
        <fullName evidence="2">Transposase IS204/IS1001/IS1096/IS1165 family protein</fullName>
    </submittedName>
</protein>
<dbReference type="Pfam" id="PF01610">
    <property type="entry name" value="DDE_Tnp_ISL3"/>
    <property type="match status" value="1"/>
</dbReference>
<sequence>MADGRAAHDPFSDLRRIGIDEISYKRGHRYLTICVDHDSGRLVWAAVGRDKATLNGFFDLLGDERCQEIRLVSADGAEWIGDVVKERCKNATLCIDSFHVCQWASKALDEVRREVWNEARKGGMSGHAKELKGCRYALWRNPEDLTERQERKLAWIATVNKKLYRAYLMKEQLRIAIGTKGVLALTMLDEWLIWAARCRIPVFVELGRKIKRNIKGIE</sequence>